<dbReference type="STRING" id="626523.GCWU000342_00427"/>
<proteinExistence type="predicted"/>
<keyword evidence="2" id="KW-1185">Reference proteome</keyword>
<dbReference type="HOGENOM" id="CLU_2755660_0_0_9"/>
<protein>
    <submittedName>
        <fullName evidence="1">Uncharacterized protein</fullName>
    </submittedName>
</protein>
<dbReference type="EMBL" id="ACIP02000001">
    <property type="protein sequence ID" value="EEP29076.1"/>
    <property type="molecule type" value="Genomic_DNA"/>
</dbReference>
<dbReference type="Proteomes" id="UP000003494">
    <property type="component" value="Unassembled WGS sequence"/>
</dbReference>
<dbReference type="AlphaFoldDB" id="C4G8X9"/>
<name>C4G8X9_9FIRM</name>
<evidence type="ECO:0000313" key="2">
    <source>
        <dbReference type="Proteomes" id="UP000003494"/>
    </source>
</evidence>
<sequence length="70" mass="7467">MGLHIVKDLKNVQGVMENELGLLTDEDIYKVMKDEICNDKYIDLQGIGTATKAVTAAKAGAWAGSAASQL</sequence>
<organism evidence="1 2">
    <name type="scientific">Shuttleworthella satelles DSM 14600</name>
    <dbReference type="NCBI Taxonomy" id="626523"/>
    <lineage>
        <taxon>Bacteria</taxon>
        <taxon>Bacillati</taxon>
        <taxon>Bacillota</taxon>
        <taxon>Clostridia</taxon>
        <taxon>Lachnospirales</taxon>
        <taxon>Lachnospiraceae</taxon>
        <taxon>Shuttleworthella</taxon>
    </lineage>
</organism>
<evidence type="ECO:0000313" key="1">
    <source>
        <dbReference type="EMBL" id="EEP29076.1"/>
    </source>
</evidence>
<accession>C4G8X9</accession>
<reference evidence="1" key="1">
    <citation type="submission" date="2009-04" db="EMBL/GenBank/DDBJ databases">
        <authorList>
            <person name="Weinstock G."/>
            <person name="Sodergren E."/>
            <person name="Clifton S."/>
            <person name="Fulton L."/>
            <person name="Fulton B."/>
            <person name="Courtney L."/>
            <person name="Fronick C."/>
            <person name="Harrison M."/>
            <person name="Strong C."/>
            <person name="Farmer C."/>
            <person name="Delahaunty K."/>
            <person name="Markovic C."/>
            <person name="Hall O."/>
            <person name="Minx P."/>
            <person name="Tomlinson C."/>
            <person name="Mitreva M."/>
            <person name="Nelson J."/>
            <person name="Hou S."/>
            <person name="Wollam A."/>
            <person name="Pepin K.H."/>
            <person name="Johnson M."/>
            <person name="Bhonagiri V."/>
            <person name="Nash W.E."/>
            <person name="Warren W."/>
            <person name="Chinwalla A."/>
            <person name="Mardis E.R."/>
            <person name="Wilson R.K."/>
        </authorList>
    </citation>
    <scope>NUCLEOTIDE SEQUENCE [LARGE SCALE GENOMIC DNA]</scope>
    <source>
        <strain evidence="1">DSM 14600</strain>
    </source>
</reference>
<gene>
    <name evidence="1" type="ORF">GCWU000342_00427</name>
</gene>
<comment type="caution">
    <text evidence="1">The sequence shown here is derived from an EMBL/GenBank/DDBJ whole genome shotgun (WGS) entry which is preliminary data.</text>
</comment>